<sequence length="112" mass="12138">WDPPTFLLHSSSAPILPRQSSVCLSCWLGRRRPRPPPSAPSPPSTAAPRAVPGCRDRCPRPRPSARSPAAVTAAFRTVAGLDRSPLRSPWPRPRPSAAQVIVVASLRDRRPP</sequence>
<proteinExistence type="predicted"/>
<dbReference type="PaxDb" id="39947-A0A0P0X5R9"/>
<reference evidence="3" key="1">
    <citation type="journal article" date="2005" name="Nature">
        <title>The map-based sequence of the rice genome.</title>
        <authorList>
            <consortium name="International rice genome sequencing project (IRGSP)"/>
            <person name="Matsumoto T."/>
            <person name="Wu J."/>
            <person name="Kanamori H."/>
            <person name="Katayose Y."/>
            <person name="Fujisawa M."/>
            <person name="Namiki N."/>
            <person name="Mizuno H."/>
            <person name="Yamamoto K."/>
            <person name="Antonio B.A."/>
            <person name="Baba T."/>
            <person name="Sakata K."/>
            <person name="Nagamura Y."/>
            <person name="Aoki H."/>
            <person name="Arikawa K."/>
            <person name="Arita K."/>
            <person name="Bito T."/>
            <person name="Chiden Y."/>
            <person name="Fujitsuka N."/>
            <person name="Fukunaka R."/>
            <person name="Hamada M."/>
            <person name="Harada C."/>
            <person name="Hayashi A."/>
            <person name="Hijishita S."/>
            <person name="Honda M."/>
            <person name="Hosokawa S."/>
            <person name="Ichikawa Y."/>
            <person name="Idonuma A."/>
            <person name="Iijima M."/>
            <person name="Ikeda M."/>
            <person name="Ikeno M."/>
            <person name="Ito K."/>
            <person name="Ito S."/>
            <person name="Ito T."/>
            <person name="Ito Y."/>
            <person name="Ito Y."/>
            <person name="Iwabuchi A."/>
            <person name="Kamiya K."/>
            <person name="Karasawa W."/>
            <person name="Kurita K."/>
            <person name="Katagiri S."/>
            <person name="Kikuta A."/>
            <person name="Kobayashi H."/>
            <person name="Kobayashi N."/>
            <person name="Machita K."/>
            <person name="Maehara T."/>
            <person name="Masukawa M."/>
            <person name="Mizubayashi T."/>
            <person name="Mukai Y."/>
            <person name="Nagasaki H."/>
            <person name="Nagata Y."/>
            <person name="Naito S."/>
            <person name="Nakashima M."/>
            <person name="Nakama Y."/>
            <person name="Nakamichi Y."/>
            <person name="Nakamura M."/>
            <person name="Meguro A."/>
            <person name="Negishi M."/>
            <person name="Ohta I."/>
            <person name="Ohta T."/>
            <person name="Okamoto M."/>
            <person name="Ono N."/>
            <person name="Saji S."/>
            <person name="Sakaguchi M."/>
            <person name="Sakai K."/>
            <person name="Shibata M."/>
            <person name="Shimokawa T."/>
            <person name="Song J."/>
            <person name="Takazaki Y."/>
            <person name="Terasawa K."/>
            <person name="Tsugane M."/>
            <person name="Tsuji K."/>
            <person name="Ueda S."/>
            <person name="Waki K."/>
            <person name="Yamagata H."/>
            <person name="Yamamoto M."/>
            <person name="Yamamoto S."/>
            <person name="Yamane H."/>
            <person name="Yoshiki S."/>
            <person name="Yoshihara R."/>
            <person name="Yukawa K."/>
            <person name="Zhong H."/>
            <person name="Yano M."/>
            <person name="Yuan Q."/>
            <person name="Ouyang S."/>
            <person name="Liu J."/>
            <person name="Jones K.M."/>
            <person name="Gansberger K."/>
            <person name="Moffat K."/>
            <person name="Hill J."/>
            <person name="Bera J."/>
            <person name="Fadrosh D."/>
            <person name="Jin S."/>
            <person name="Johri S."/>
            <person name="Kim M."/>
            <person name="Overton L."/>
            <person name="Reardon M."/>
            <person name="Tsitrin T."/>
            <person name="Vuong H."/>
            <person name="Weaver B."/>
            <person name="Ciecko A."/>
            <person name="Tallon L."/>
            <person name="Jackson J."/>
            <person name="Pai G."/>
            <person name="Aken S.V."/>
            <person name="Utterback T."/>
            <person name="Reidmuller S."/>
            <person name="Feldblyum T."/>
            <person name="Hsiao J."/>
            <person name="Zismann V."/>
            <person name="Iobst S."/>
            <person name="de Vazeille A.R."/>
            <person name="Buell C.R."/>
            <person name="Ying K."/>
            <person name="Li Y."/>
            <person name="Lu T."/>
            <person name="Huang Y."/>
            <person name="Zhao Q."/>
            <person name="Feng Q."/>
            <person name="Zhang L."/>
            <person name="Zhu J."/>
            <person name="Weng Q."/>
            <person name="Mu J."/>
            <person name="Lu Y."/>
            <person name="Fan D."/>
            <person name="Liu Y."/>
            <person name="Guan J."/>
            <person name="Zhang Y."/>
            <person name="Yu S."/>
            <person name="Liu X."/>
            <person name="Zhang Y."/>
            <person name="Hong G."/>
            <person name="Han B."/>
            <person name="Choisne N."/>
            <person name="Demange N."/>
            <person name="Orjeda G."/>
            <person name="Samain S."/>
            <person name="Cattolico L."/>
            <person name="Pelletier E."/>
            <person name="Couloux A."/>
            <person name="Segurens B."/>
            <person name="Wincker P."/>
            <person name="D'Hont A."/>
            <person name="Scarpelli C."/>
            <person name="Weissenbach J."/>
            <person name="Salanoubat M."/>
            <person name="Quetier F."/>
            <person name="Yu Y."/>
            <person name="Kim H.R."/>
            <person name="Rambo T."/>
            <person name="Currie J."/>
            <person name="Collura K."/>
            <person name="Luo M."/>
            <person name="Yang T."/>
            <person name="Ammiraju J.S.S."/>
            <person name="Engler F."/>
            <person name="Soderlund C."/>
            <person name="Wing R.A."/>
            <person name="Palmer L.E."/>
            <person name="de la Bastide M."/>
            <person name="Spiegel L."/>
            <person name="Nascimento L."/>
            <person name="Zutavern T."/>
            <person name="O'Shaughnessy A."/>
            <person name="Dike S."/>
            <person name="Dedhia N."/>
            <person name="Preston R."/>
            <person name="Balija V."/>
            <person name="McCombie W.R."/>
            <person name="Chow T."/>
            <person name="Chen H."/>
            <person name="Chung M."/>
            <person name="Chen C."/>
            <person name="Shaw J."/>
            <person name="Wu H."/>
            <person name="Hsiao K."/>
            <person name="Chao Y."/>
            <person name="Chu M."/>
            <person name="Cheng C."/>
            <person name="Hour A."/>
            <person name="Lee P."/>
            <person name="Lin S."/>
            <person name="Lin Y."/>
            <person name="Liou J."/>
            <person name="Liu S."/>
            <person name="Hsing Y."/>
            <person name="Raghuvanshi S."/>
            <person name="Mohanty A."/>
            <person name="Bharti A.K."/>
            <person name="Gaur A."/>
            <person name="Gupta V."/>
            <person name="Kumar D."/>
            <person name="Ravi V."/>
            <person name="Vij S."/>
            <person name="Kapur A."/>
            <person name="Khurana P."/>
            <person name="Khurana P."/>
            <person name="Khurana J.P."/>
            <person name="Tyagi A.K."/>
            <person name="Gaikwad K."/>
            <person name="Singh A."/>
            <person name="Dalal V."/>
            <person name="Srivastava S."/>
            <person name="Dixit A."/>
            <person name="Pal A.K."/>
            <person name="Ghazi I.A."/>
            <person name="Yadav M."/>
            <person name="Pandit A."/>
            <person name="Bhargava A."/>
            <person name="Sureshbabu K."/>
            <person name="Batra K."/>
            <person name="Sharma T.R."/>
            <person name="Mohapatra T."/>
            <person name="Singh N.K."/>
            <person name="Messing J."/>
            <person name="Nelson A.B."/>
            <person name="Fuks G."/>
            <person name="Kavchok S."/>
            <person name="Keizer G."/>
            <person name="Linton E."/>
            <person name="Llaca V."/>
            <person name="Song R."/>
            <person name="Tanyolac B."/>
            <person name="Young S."/>
            <person name="Ho-Il K."/>
            <person name="Hahn J.H."/>
            <person name="Sangsakoo G."/>
            <person name="Vanavichit A."/>
            <person name="de Mattos Luiz.A.T."/>
            <person name="Zimmer P.D."/>
            <person name="Malone G."/>
            <person name="Dellagostin O."/>
            <person name="de Oliveira A.C."/>
            <person name="Bevan M."/>
            <person name="Bancroft I."/>
            <person name="Minx P."/>
            <person name="Cordum H."/>
            <person name="Wilson R."/>
            <person name="Cheng Z."/>
            <person name="Jin W."/>
            <person name="Jiang J."/>
            <person name="Leong S.A."/>
            <person name="Iwama H."/>
            <person name="Gojobori T."/>
            <person name="Itoh T."/>
            <person name="Niimura Y."/>
            <person name="Fujii Y."/>
            <person name="Habara T."/>
            <person name="Sakai H."/>
            <person name="Sato Y."/>
            <person name="Wilson G."/>
            <person name="Kumar K."/>
            <person name="McCouch S."/>
            <person name="Juretic N."/>
            <person name="Hoen D."/>
            <person name="Wright S."/>
            <person name="Bruskiewich R."/>
            <person name="Bureau T."/>
            <person name="Miyao A."/>
            <person name="Hirochika H."/>
            <person name="Nishikawa T."/>
            <person name="Kadowaki K."/>
            <person name="Sugiura M."/>
            <person name="Burr B."/>
            <person name="Sasaki T."/>
        </authorList>
    </citation>
    <scope>NUCLEOTIDE SEQUENCE [LARGE SCALE GENOMIC DNA]</scope>
    <source>
        <strain evidence="3">cv. Nipponbare</strain>
    </source>
</reference>
<keyword evidence="3" id="KW-1185">Reference proteome</keyword>
<evidence type="ECO:0000313" key="2">
    <source>
        <dbReference type="EMBL" id="BAT01462.1"/>
    </source>
</evidence>
<dbReference type="EMBL" id="AP014963">
    <property type="protein sequence ID" value="BAT01462.1"/>
    <property type="molecule type" value="Genomic_DNA"/>
</dbReference>
<dbReference type="AlphaFoldDB" id="A0A0P0X5R9"/>
<reference evidence="2 3" key="2">
    <citation type="journal article" date="2013" name="Plant Cell Physiol.">
        <title>Rice Annotation Project Database (RAP-DB): an integrative and interactive database for rice genomics.</title>
        <authorList>
            <person name="Sakai H."/>
            <person name="Lee S.S."/>
            <person name="Tanaka T."/>
            <person name="Numa H."/>
            <person name="Kim J."/>
            <person name="Kawahara Y."/>
            <person name="Wakimoto H."/>
            <person name="Yang C.C."/>
            <person name="Iwamoto M."/>
            <person name="Abe T."/>
            <person name="Yamada Y."/>
            <person name="Muto A."/>
            <person name="Inokuchi H."/>
            <person name="Ikemura T."/>
            <person name="Matsumoto T."/>
            <person name="Sasaki T."/>
            <person name="Itoh T."/>
        </authorList>
    </citation>
    <scope>NUCLEOTIDE SEQUENCE [LARGE SCALE GENOMIC DNA]</scope>
    <source>
        <strain evidence="3">cv. Nipponbare</strain>
    </source>
</reference>
<dbReference type="Proteomes" id="UP000059680">
    <property type="component" value="Chromosome 7"/>
</dbReference>
<evidence type="ECO:0000256" key="1">
    <source>
        <dbReference type="SAM" id="MobiDB-lite"/>
    </source>
</evidence>
<name>A0A0P0X5R9_ORYSJ</name>
<protein>
    <submittedName>
        <fullName evidence="2">Os07g0477866 protein</fullName>
    </submittedName>
</protein>
<feature type="non-terminal residue" evidence="2">
    <location>
        <position position="1"/>
    </location>
</feature>
<gene>
    <name evidence="2" type="ordered locus">Os07g0477866</name>
    <name evidence="2" type="ORF">OSNPB_070477866</name>
</gene>
<feature type="region of interest" description="Disordered" evidence="1">
    <location>
        <begin position="33"/>
        <end position="70"/>
    </location>
</feature>
<reference evidence="2 3" key="3">
    <citation type="journal article" date="2013" name="Rice">
        <title>Improvement of the Oryza sativa Nipponbare reference genome using next generation sequence and optical map data.</title>
        <authorList>
            <person name="Kawahara Y."/>
            <person name="de la Bastide M."/>
            <person name="Hamilton J.P."/>
            <person name="Kanamori H."/>
            <person name="McCombie W.R."/>
            <person name="Ouyang S."/>
            <person name="Schwartz D.C."/>
            <person name="Tanaka T."/>
            <person name="Wu J."/>
            <person name="Zhou S."/>
            <person name="Childs K.L."/>
            <person name="Davidson R.M."/>
            <person name="Lin H."/>
            <person name="Quesada-Ocampo L."/>
            <person name="Vaillancourt B."/>
            <person name="Sakai H."/>
            <person name="Lee S.S."/>
            <person name="Kim J."/>
            <person name="Numa H."/>
            <person name="Itoh T."/>
            <person name="Buell C.R."/>
            <person name="Matsumoto T."/>
        </authorList>
    </citation>
    <scope>NUCLEOTIDE SEQUENCE [LARGE SCALE GENOMIC DNA]</scope>
    <source>
        <strain evidence="3">cv. Nipponbare</strain>
    </source>
</reference>
<dbReference type="InParanoid" id="A0A0P0X5R9"/>
<organism evidence="2 3">
    <name type="scientific">Oryza sativa subsp. japonica</name>
    <name type="common">Rice</name>
    <dbReference type="NCBI Taxonomy" id="39947"/>
    <lineage>
        <taxon>Eukaryota</taxon>
        <taxon>Viridiplantae</taxon>
        <taxon>Streptophyta</taxon>
        <taxon>Embryophyta</taxon>
        <taxon>Tracheophyta</taxon>
        <taxon>Spermatophyta</taxon>
        <taxon>Magnoliopsida</taxon>
        <taxon>Liliopsida</taxon>
        <taxon>Poales</taxon>
        <taxon>Poaceae</taxon>
        <taxon>BOP clade</taxon>
        <taxon>Oryzoideae</taxon>
        <taxon>Oryzeae</taxon>
        <taxon>Oryzinae</taxon>
        <taxon>Oryza</taxon>
        <taxon>Oryza sativa</taxon>
    </lineage>
</organism>
<evidence type="ECO:0000313" key="3">
    <source>
        <dbReference type="Proteomes" id="UP000059680"/>
    </source>
</evidence>
<dbReference type="Gramene" id="Os07t0477866-01">
    <property type="protein sequence ID" value="Os07t0477866-01"/>
    <property type="gene ID" value="Os07g0477866"/>
</dbReference>
<feature type="compositionally biased region" description="Pro residues" evidence="1">
    <location>
        <begin position="35"/>
        <end position="45"/>
    </location>
</feature>
<accession>A0A0P0X5R9</accession>